<dbReference type="VEuPathDB" id="GiardiaDB:SS50377_23131"/>
<organism evidence="1">
    <name type="scientific">Spironucleus salmonicida</name>
    <dbReference type="NCBI Taxonomy" id="348837"/>
    <lineage>
        <taxon>Eukaryota</taxon>
        <taxon>Metamonada</taxon>
        <taxon>Diplomonadida</taxon>
        <taxon>Hexamitidae</taxon>
        <taxon>Hexamitinae</taxon>
        <taxon>Spironucleus</taxon>
    </lineage>
</organism>
<protein>
    <recommendedName>
        <fullName evidence="4">DJ-1/PfpI family protein</fullName>
    </recommendedName>
</protein>
<gene>
    <name evidence="1" type="ORF">SS50377_18781</name>
    <name evidence="2" type="ORF">SS50377_23131</name>
</gene>
<dbReference type="Proteomes" id="UP000018208">
    <property type="component" value="Unassembled WGS sequence"/>
</dbReference>
<dbReference type="EMBL" id="AUWU02000003">
    <property type="protein sequence ID" value="KAH0575498.1"/>
    <property type="molecule type" value="Genomic_DNA"/>
</dbReference>
<dbReference type="EMBL" id="KI546168">
    <property type="protein sequence ID" value="EST41693.1"/>
    <property type="molecule type" value="Genomic_DNA"/>
</dbReference>
<name>V6LBV9_9EUKA</name>
<evidence type="ECO:0000313" key="3">
    <source>
        <dbReference type="Proteomes" id="UP000018208"/>
    </source>
</evidence>
<accession>V6LBV9</accession>
<reference evidence="1 2" key="1">
    <citation type="journal article" date="2014" name="PLoS Genet.">
        <title>The Genome of Spironucleus salmonicida Highlights a Fish Pathogen Adapted to Fluctuating Environments.</title>
        <authorList>
            <person name="Xu F."/>
            <person name="Jerlstrom-Hultqvist J."/>
            <person name="Einarsson E."/>
            <person name="Astvaldsson A."/>
            <person name="Svard S.G."/>
            <person name="Andersson J.O."/>
        </authorList>
    </citation>
    <scope>NUCLEOTIDE SEQUENCE</scope>
    <source>
        <strain evidence="2">ATCC 50377</strain>
    </source>
</reference>
<keyword evidence="3" id="KW-1185">Reference proteome</keyword>
<reference evidence="2" key="2">
    <citation type="submission" date="2020-12" db="EMBL/GenBank/DDBJ databases">
        <title>New Spironucleus salmonicida genome in near-complete chromosomes.</title>
        <authorList>
            <person name="Xu F."/>
            <person name="Kurt Z."/>
            <person name="Jimenez-Gonzalez A."/>
            <person name="Astvaldsson A."/>
            <person name="Andersson J.O."/>
            <person name="Svard S.G."/>
        </authorList>
    </citation>
    <scope>NUCLEOTIDE SEQUENCE</scope>
    <source>
        <strain evidence="2">ATCC 50377</strain>
    </source>
</reference>
<dbReference type="AlphaFoldDB" id="V6LBV9"/>
<evidence type="ECO:0000313" key="2">
    <source>
        <dbReference type="EMBL" id="KAH0575498.1"/>
    </source>
</evidence>
<evidence type="ECO:0008006" key="4">
    <source>
        <dbReference type="Google" id="ProtNLM"/>
    </source>
</evidence>
<sequence>MTVLIYAHSQANPTEIISASSILQKIGLKVIVYGQTQIIELKSKIKIHTDTTQLIQADCLLLPGEINEDDTIAKKIVCYFLKNNLLIAAFQSSTRFTNQTIKRTNKYIQCKQYDFNTFFHLCIQFSILIAEQLGGNTELIAEILLM</sequence>
<proteinExistence type="predicted"/>
<evidence type="ECO:0000313" key="1">
    <source>
        <dbReference type="EMBL" id="EST41693.1"/>
    </source>
</evidence>